<evidence type="ECO:0000313" key="11">
    <source>
        <dbReference type="Proteomes" id="UP000551878"/>
    </source>
</evidence>
<dbReference type="SMART" id="SM00382">
    <property type="entry name" value="AAA"/>
    <property type="match status" value="1"/>
</dbReference>
<dbReference type="InterPro" id="IPR003593">
    <property type="entry name" value="AAA+_ATPase"/>
</dbReference>
<organism evidence="10 11">
    <name type="scientific">Texcoconibacillus texcoconensis</name>
    <dbReference type="NCBI Taxonomy" id="1095777"/>
    <lineage>
        <taxon>Bacteria</taxon>
        <taxon>Bacillati</taxon>
        <taxon>Bacillota</taxon>
        <taxon>Bacilli</taxon>
        <taxon>Bacillales</taxon>
        <taxon>Bacillaceae</taxon>
        <taxon>Texcoconibacillus</taxon>
    </lineage>
</organism>
<keyword evidence="7" id="KW-1278">Translocase</keyword>
<dbReference type="Gene3D" id="3.40.50.300">
    <property type="entry name" value="P-loop containing nucleotide triphosphate hydrolases"/>
    <property type="match status" value="1"/>
</dbReference>
<dbReference type="InterPro" id="IPR027417">
    <property type="entry name" value="P-loop_NTPase"/>
</dbReference>
<comment type="similarity">
    <text evidence="2">Belongs to the ABC transporter superfamily.</text>
</comment>
<dbReference type="GO" id="GO:0042626">
    <property type="term" value="F:ATPase-coupled transmembrane transporter activity"/>
    <property type="evidence" value="ECO:0007669"/>
    <property type="project" value="TreeGrafter"/>
</dbReference>
<dbReference type="NCBIfam" id="NF010167">
    <property type="entry name" value="PRK13648.1"/>
    <property type="match status" value="1"/>
</dbReference>
<dbReference type="NCBIfam" id="TIGR04520">
    <property type="entry name" value="ECF_ATPase_1"/>
    <property type="match status" value="1"/>
</dbReference>
<sequence>MVQQLEVENLTFQHDQRLNSKTLSNVSFTVQKGEWLAIIGHNGSGKSTLAQLLVGLLVPENGQISADGLIMTEDTKWEIRRKIGLVFQNPENQFIGSTVQDDVAFGLENLNMSYNEMKIRVDEALEMVNMTRFRFHEPTNLSGGQMQRVAIAGALALKPSILLLDEAFVMLDPLSRKDLLETLENLKITEDLTIISITHDVNETAVSDRVLVMESGEVVNSGSPEEIFLAEQAIDPPFAEQLRRDLMAKGRSVPETYMTEREMLGWLCK</sequence>
<dbReference type="InterPro" id="IPR030947">
    <property type="entry name" value="EcfA_1"/>
</dbReference>
<keyword evidence="3" id="KW-0813">Transport</keyword>
<evidence type="ECO:0000256" key="4">
    <source>
        <dbReference type="ARBA" id="ARBA00022475"/>
    </source>
</evidence>
<keyword evidence="10" id="KW-0378">Hydrolase</keyword>
<dbReference type="EC" id="3.6.3.-" evidence="10"/>
<dbReference type="PROSITE" id="PS50893">
    <property type="entry name" value="ABC_TRANSPORTER_2"/>
    <property type="match status" value="1"/>
</dbReference>
<keyword evidence="4" id="KW-1003">Cell membrane</keyword>
<keyword evidence="5" id="KW-0547">Nucleotide-binding</keyword>
<dbReference type="InterPro" id="IPR003439">
    <property type="entry name" value="ABC_transporter-like_ATP-bd"/>
</dbReference>
<keyword evidence="6 10" id="KW-0067">ATP-binding</keyword>
<evidence type="ECO:0000256" key="8">
    <source>
        <dbReference type="ARBA" id="ARBA00023136"/>
    </source>
</evidence>
<dbReference type="PANTHER" id="PTHR43553:SF24">
    <property type="entry name" value="ENERGY-COUPLING FACTOR TRANSPORTER ATP-BINDING PROTEIN ECFA1"/>
    <property type="match status" value="1"/>
</dbReference>
<keyword evidence="11" id="KW-1185">Reference proteome</keyword>
<comment type="subcellular location">
    <subcellularLocation>
        <location evidence="1">Cell membrane</location>
        <topology evidence="1">Peripheral membrane protein</topology>
    </subcellularLocation>
</comment>
<evidence type="ECO:0000256" key="2">
    <source>
        <dbReference type="ARBA" id="ARBA00005417"/>
    </source>
</evidence>
<dbReference type="GO" id="GO:0043190">
    <property type="term" value="C:ATP-binding cassette (ABC) transporter complex"/>
    <property type="evidence" value="ECO:0007669"/>
    <property type="project" value="TreeGrafter"/>
</dbReference>
<evidence type="ECO:0000256" key="3">
    <source>
        <dbReference type="ARBA" id="ARBA00022448"/>
    </source>
</evidence>
<dbReference type="FunFam" id="3.40.50.300:FF:000224">
    <property type="entry name" value="Energy-coupling factor transporter ATP-binding protein EcfA"/>
    <property type="match status" value="1"/>
</dbReference>
<dbReference type="EMBL" id="JACHHB010000007">
    <property type="protein sequence ID" value="MBB5173731.1"/>
    <property type="molecule type" value="Genomic_DNA"/>
</dbReference>
<dbReference type="InterPro" id="IPR017871">
    <property type="entry name" value="ABC_transporter-like_CS"/>
</dbReference>
<gene>
    <name evidence="10" type="ORF">HNQ41_001920</name>
</gene>
<dbReference type="GO" id="GO:0005524">
    <property type="term" value="F:ATP binding"/>
    <property type="evidence" value="ECO:0007669"/>
    <property type="project" value="UniProtKB-KW"/>
</dbReference>
<proteinExistence type="inferred from homology"/>
<keyword evidence="8" id="KW-0472">Membrane</keyword>
<name>A0A840QQX9_9BACI</name>
<dbReference type="CDD" id="cd03225">
    <property type="entry name" value="ABC_cobalt_CbiO_domain1"/>
    <property type="match status" value="1"/>
</dbReference>
<evidence type="ECO:0000313" key="10">
    <source>
        <dbReference type="EMBL" id="MBB5173731.1"/>
    </source>
</evidence>
<evidence type="ECO:0000256" key="6">
    <source>
        <dbReference type="ARBA" id="ARBA00022840"/>
    </source>
</evidence>
<accession>A0A840QQX9</accession>
<dbReference type="AlphaFoldDB" id="A0A840QQX9"/>
<evidence type="ECO:0000256" key="1">
    <source>
        <dbReference type="ARBA" id="ARBA00004202"/>
    </source>
</evidence>
<dbReference type="Pfam" id="PF00005">
    <property type="entry name" value="ABC_tran"/>
    <property type="match status" value="1"/>
</dbReference>
<feature type="domain" description="ABC transporter" evidence="9">
    <location>
        <begin position="5"/>
        <end position="240"/>
    </location>
</feature>
<dbReference type="InterPro" id="IPR015856">
    <property type="entry name" value="ABC_transpr_CbiO/EcfA_su"/>
</dbReference>
<reference evidence="10 11" key="1">
    <citation type="submission" date="2020-08" db="EMBL/GenBank/DDBJ databases">
        <title>Genomic Encyclopedia of Type Strains, Phase IV (KMG-IV): sequencing the most valuable type-strain genomes for metagenomic binning, comparative biology and taxonomic classification.</title>
        <authorList>
            <person name="Goeker M."/>
        </authorList>
    </citation>
    <scope>NUCLEOTIDE SEQUENCE [LARGE SCALE GENOMIC DNA]</scope>
    <source>
        <strain evidence="10 11">DSM 24696</strain>
    </source>
</reference>
<protein>
    <submittedName>
        <fullName evidence="10">Energy-coupling factor transport system ATP-binding protein</fullName>
        <ecNumber evidence="10">3.6.3.-</ecNumber>
    </submittedName>
</protein>
<dbReference type="RefSeq" id="WP_184664167.1">
    <property type="nucleotide sequence ID" value="NZ_JACHHB010000007.1"/>
</dbReference>
<dbReference type="PROSITE" id="PS00211">
    <property type="entry name" value="ABC_TRANSPORTER_1"/>
    <property type="match status" value="1"/>
</dbReference>
<dbReference type="PANTHER" id="PTHR43553">
    <property type="entry name" value="HEAVY METAL TRANSPORTER"/>
    <property type="match status" value="1"/>
</dbReference>
<dbReference type="GO" id="GO:0016887">
    <property type="term" value="F:ATP hydrolysis activity"/>
    <property type="evidence" value="ECO:0007669"/>
    <property type="project" value="InterPro"/>
</dbReference>
<dbReference type="GO" id="GO:0015087">
    <property type="term" value="F:cobalt ion transmembrane transporter activity"/>
    <property type="evidence" value="ECO:0007669"/>
    <property type="project" value="UniProtKB-ARBA"/>
</dbReference>
<evidence type="ECO:0000256" key="7">
    <source>
        <dbReference type="ARBA" id="ARBA00022967"/>
    </source>
</evidence>
<evidence type="ECO:0000256" key="5">
    <source>
        <dbReference type="ARBA" id="ARBA00022741"/>
    </source>
</evidence>
<dbReference type="SUPFAM" id="SSF52540">
    <property type="entry name" value="P-loop containing nucleoside triphosphate hydrolases"/>
    <property type="match status" value="1"/>
</dbReference>
<dbReference type="Proteomes" id="UP000551878">
    <property type="component" value="Unassembled WGS sequence"/>
</dbReference>
<dbReference type="InterPro" id="IPR050095">
    <property type="entry name" value="ECF_ABC_transporter_ATP-bd"/>
</dbReference>
<evidence type="ECO:0000259" key="9">
    <source>
        <dbReference type="PROSITE" id="PS50893"/>
    </source>
</evidence>
<comment type="caution">
    <text evidence="10">The sequence shown here is derived from an EMBL/GenBank/DDBJ whole genome shotgun (WGS) entry which is preliminary data.</text>
</comment>